<accession>A0A250XDE5</accession>
<dbReference type="EMBL" id="BEGY01000060">
    <property type="protein sequence ID" value="GAX81105.1"/>
    <property type="molecule type" value="Genomic_DNA"/>
</dbReference>
<reference evidence="2 3" key="1">
    <citation type="submission" date="2017-08" db="EMBL/GenBank/DDBJ databases">
        <title>Acidophilic green algal genome provides insights into adaptation to an acidic environment.</title>
        <authorList>
            <person name="Hirooka S."/>
            <person name="Hirose Y."/>
            <person name="Kanesaki Y."/>
            <person name="Higuchi S."/>
            <person name="Fujiwara T."/>
            <person name="Onuma R."/>
            <person name="Era A."/>
            <person name="Ohbayashi R."/>
            <person name="Uzuka A."/>
            <person name="Nozaki H."/>
            <person name="Yoshikawa H."/>
            <person name="Miyagishima S.Y."/>
        </authorList>
    </citation>
    <scope>NUCLEOTIDE SEQUENCE [LARGE SCALE GENOMIC DNA]</scope>
    <source>
        <strain evidence="2 3">NIES-2499</strain>
    </source>
</reference>
<gene>
    <name evidence="2" type="ORF">CEUSTIGMA_g8539.t1</name>
</gene>
<proteinExistence type="predicted"/>
<sequence length="125" mass="13066">MVCPSLQRDVSVNMQALASKVFVKVNEDGEVEGQDPAAEAGEGGPKAFFRPLASAASKTNQGRRSNRRRASTLGSNAQMHTSNALAGCLTSALLGIRFHRACELQQQSQRFKCGPEAGSGTSGGG</sequence>
<organism evidence="2 3">
    <name type="scientific">Chlamydomonas eustigma</name>
    <dbReference type="NCBI Taxonomy" id="1157962"/>
    <lineage>
        <taxon>Eukaryota</taxon>
        <taxon>Viridiplantae</taxon>
        <taxon>Chlorophyta</taxon>
        <taxon>core chlorophytes</taxon>
        <taxon>Chlorophyceae</taxon>
        <taxon>CS clade</taxon>
        <taxon>Chlamydomonadales</taxon>
        <taxon>Chlamydomonadaceae</taxon>
        <taxon>Chlamydomonas</taxon>
    </lineage>
</organism>
<protein>
    <submittedName>
        <fullName evidence="2">Uncharacterized protein</fullName>
    </submittedName>
</protein>
<evidence type="ECO:0000313" key="3">
    <source>
        <dbReference type="Proteomes" id="UP000232323"/>
    </source>
</evidence>
<name>A0A250XDE5_9CHLO</name>
<evidence type="ECO:0000313" key="2">
    <source>
        <dbReference type="EMBL" id="GAX81105.1"/>
    </source>
</evidence>
<dbReference type="AlphaFoldDB" id="A0A250XDE5"/>
<dbReference type="Proteomes" id="UP000232323">
    <property type="component" value="Unassembled WGS sequence"/>
</dbReference>
<comment type="caution">
    <text evidence="2">The sequence shown here is derived from an EMBL/GenBank/DDBJ whole genome shotgun (WGS) entry which is preliminary data.</text>
</comment>
<feature type="region of interest" description="Disordered" evidence="1">
    <location>
        <begin position="54"/>
        <end position="78"/>
    </location>
</feature>
<evidence type="ECO:0000256" key="1">
    <source>
        <dbReference type="SAM" id="MobiDB-lite"/>
    </source>
</evidence>
<keyword evidence="3" id="KW-1185">Reference proteome</keyword>